<accession>A0AAN0MBJ5</accession>
<evidence type="ECO:0000313" key="5">
    <source>
        <dbReference type="Proteomes" id="UP001470809"/>
    </source>
</evidence>
<evidence type="ECO:0000259" key="3">
    <source>
        <dbReference type="Pfam" id="PF01370"/>
    </source>
</evidence>
<dbReference type="RefSeq" id="WP_342075975.1">
    <property type="nucleotide sequence ID" value="NZ_CP151767.2"/>
</dbReference>
<dbReference type="Gene3D" id="3.90.25.10">
    <property type="entry name" value="UDP-galactose 4-epimerase, domain 1"/>
    <property type="match status" value="1"/>
</dbReference>
<comment type="similarity">
    <text evidence="2">Belongs to the NAD(P)-dependent epimerase/dehydratase family.</text>
</comment>
<organism evidence="4 5">
    <name type="scientific">Yoonia rhodophyticola</name>
    <dbReference type="NCBI Taxonomy" id="3137370"/>
    <lineage>
        <taxon>Bacteria</taxon>
        <taxon>Pseudomonadati</taxon>
        <taxon>Pseudomonadota</taxon>
        <taxon>Alphaproteobacteria</taxon>
        <taxon>Rhodobacterales</taxon>
        <taxon>Paracoccaceae</taxon>
        <taxon>Yoonia</taxon>
    </lineage>
</organism>
<gene>
    <name evidence="4" type="ORF">AABB31_16750</name>
</gene>
<dbReference type="PANTHER" id="PTHR43000">
    <property type="entry name" value="DTDP-D-GLUCOSE 4,6-DEHYDRATASE-RELATED"/>
    <property type="match status" value="1"/>
</dbReference>
<evidence type="ECO:0000256" key="1">
    <source>
        <dbReference type="ARBA" id="ARBA00005125"/>
    </source>
</evidence>
<evidence type="ECO:0000256" key="2">
    <source>
        <dbReference type="ARBA" id="ARBA00007637"/>
    </source>
</evidence>
<protein>
    <submittedName>
        <fullName evidence="4">NAD-dependent epimerase/dehydratase family protein</fullName>
    </submittedName>
</protein>
<keyword evidence="5" id="KW-1185">Reference proteome</keyword>
<name>A0AAN0MBJ5_9RHOB</name>
<proteinExistence type="inferred from homology"/>
<dbReference type="Pfam" id="PF01370">
    <property type="entry name" value="Epimerase"/>
    <property type="match status" value="1"/>
</dbReference>
<dbReference type="AlphaFoldDB" id="A0AAN0MBJ5"/>
<reference evidence="4" key="1">
    <citation type="submission" date="2024-08" db="EMBL/GenBank/DDBJ databases">
        <title>Phylogenomic analyses of a clade within the roseobacter group suggest taxonomic reassignments of species of the genera Aestuariivita, Citreicella, Loktanella, Nautella, Pelagibaca, Ruegeria, Thalassobius, Thiobacimonas and Tropicibacter, and the proposal o.</title>
        <authorList>
            <person name="Jeon C.O."/>
        </authorList>
    </citation>
    <scope>NUCLEOTIDE SEQUENCE</scope>
    <source>
        <strain evidence="4">SS1-5</strain>
    </source>
</reference>
<dbReference type="EMBL" id="CP151767">
    <property type="protein sequence ID" value="WZU66653.1"/>
    <property type="molecule type" value="Genomic_DNA"/>
</dbReference>
<dbReference type="InterPro" id="IPR036291">
    <property type="entry name" value="NAD(P)-bd_dom_sf"/>
</dbReference>
<dbReference type="InterPro" id="IPR001509">
    <property type="entry name" value="Epimerase_deHydtase"/>
</dbReference>
<dbReference type="Proteomes" id="UP001470809">
    <property type="component" value="Chromosome"/>
</dbReference>
<dbReference type="SUPFAM" id="SSF51735">
    <property type="entry name" value="NAD(P)-binding Rossmann-fold domains"/>
    <property type="match status" value="1"/>
</dbReference>
<dbReference type="KEGG" id="yrh:AABB31_16750"/>
<comment type="pathway">
    <text evidence="1">Bacterial outer membrane biogenesis; LPS O-antigen biosynthesis.</text>
</comment>
<dbReference type="Gene3D" id="3.40.50.720">
    <property type="entry name" value="NAD(P)-binding Rossmann-like Domain"/>
    <property type="match status" value="1"/>
</dbReference>
<evidence type="ECO:0000313" key="4">
    <source>
        <dbReference type="EMBL" id="WZU66653.1"/>
    </source>
</evidence>
<sequence>MKRSLVTGGAGFIGGHLARQLVARGKPVTILDDFSSGTRDNLAAGARVLEGSVTDPAIVRDAMQDCDEVFHFAALVSVPACIDNWSYGHQVNIGGSINVFEVAKILGGIPVIYASSAAIYGDRGARLCVEDSLPCPKSPYGADKLASEHHARAFWETAALPSMGLRFFNVYGPGQSHTSPYSGVIARFCDNAKNGRAHTVFGDGEQVRDFVFIDDLVLLLGQLMAGLKTRPRADIANVCTNQPTSLRDLIRLIDGLVPASGNGVVYRDGRRGDIRYSLGDNTHLKSLVGDISWTQMSDGLAKTLKGS</sequence>
<feature type="domain" description="NAD-dependent epimerase/dehydratase" evidence="3">
    <location>
        <begin position="5"/>
        <end position="236"/>
    </location>
</feature>